<organism evidence="7 8">
    <name type="scientific">Olivibacter ginsenosidimutans</name>
    <dbReference type="NCBI Taxonomy" id="1176537"/>
    <lineage>
        <taxon>Bacteria</taxon>
        <taxon>Pseudomonadati</taxon>
        <taxon>Bacteroidota</taxon>
        <taxon>Sphingobacteriia</taxon>
        <taxon>Sphingobacteriales</taxon>
        <taxon>Sphingobacteriaceae</taxon>
        <taxon>Olivibacter</taxon>
    </lineage>
</organism>
<evidence type="ECO:0000259" key="5">
    <source>
        <dbReference type="Pfam" id="PF04542"/>
    </source>
</evidence>
<dbReference type="Gene3D" id="1.10.1740.10">
    <property type="match status" value="1"/>
</dbReference>
<dbReference type="Proteomes" id="UP001501411">
    <property type="component" value="Unassembled WGS sequence"/>
</dbReference>
<accession>A0ABP9CG77</accession>
<dbReference type="InterPro" id="IPR014284">
    <property type="entry name" value="RNA_pol_sigma-70_dom"/>
</dbReference>
<dbReference type="CDD" id="cd06171">
    <property type="entry name" value="Sigma70_r4"/>
    <property type="match status" value="1"/>
</dbReference>
<sequence length="186" mass="21830">MALIADGNERAFELFFSAHHHQLGSFAYQLTASRTLAEEVVQEVFIEVWLKRRELPQVASIKNYLFILTRNRALNALRKIANDKLKHAVWAQYTPTYEETTAAEDPIEVYNHRLQEAITKLPLQQQKVFRMSKIERLKQEEIARILNLSPETVKKHMKLALRFLRSYLSTNIDKPILLLLLGNWFR</sequence>
<proteinExistence type="inferred from homology"/>
<dbReference type="EMBL" id="BAABIQ010000044">
    <property type="protein sequence ID" value="GAA4808818.1"/>
    <property type="molecule type" value="Genomic_DNA"/>
</dbReference>
<dbReference type="InterPro" id="IPR036388">
    <property type="entry name" value="WH-like_DNA-bd_sf"/>
</dbReference>
<reference evidence="8" key="1">
    <citation type="journal article" date="2019" name="Int. J. Syst. Evol. Microbiol.">
        <title>The Global Catalogue of Microorganisms (GCM) 10K type strain sequencing project: providing services to taxonomists for standard genome sequencing and annotation.</title>
        <authorList>
            <consortium name="The Broad Institute Genomics Platform"/>
            <consortium name="The Broad Institute Genome Sequencing Center for Infectious Disease"/>
            <person name="Wu L."/>
            <person name="Ma J."/>
        </authorList>
    </citation>
    <scope>NUCLEOTIDE SEQUENCE [LARGE SCALE GENOMIC DNA]</scope>
    <source>
        <strain evidence="8">JCM 18200</strain>
    </source>
</reference>
<dbReference type="NCBIfam" id="TIGR02937">
    <property type="entry name" value="sigma70-ECF"/>
    <property type="match status" value="1"/>
</dbReference>
<comment type="caution">
    <text evidence="7">The sequence shown here is derived from an EMBL/GenBank/DDBJ whole genome shotgun (WGS) entry which is preliminary data.</text>
</comment>
<dbReference type="InterPro" id="IPR013324">
    <property type="entry name" value="RNA_pol_sigma_r3/r4-like"/>
</dbReference>
<dbReference type="PANTHER" id="PTHR43133:SF46">
    <property type="entry name" value="RNA POLYMERASE SIGMA-70 FACTOR ECF SUBFAMILY"/>
    <property type="match status" value="1"/>
</dbReference>
<dbReference type="InterPro" id="IPR013325">
    <property type="entry name" value="RNA_pol_sigma_r2"/>
</dbReference>
<dbReference type="Gene3D" id="1.10.10.10">
    <property type="entry name" value="Winged helix-like DNA-binding domain superfamily/Winged helix DNA-binding domain"/>
    <property type="match status" value="1"/>
</dbReference>
<dbReference type="Pfam" id="PF08281">
    <property type="entry name" value="Sigma70_r4_2"/>
    <property type="match status" value="1"/>
</dbReference>
<evidence type="ECO:0000256" key="2">
    <source>
        <dbReference type="ARBA" id="ARBA00023015"/>
    </source>
</evidence>
<comment type="similarity">
    <text evidence="1">Belongs to the sigma-70 factor family. ECF subfamily.</text>
</comment>
<dbReference type="Pfam" id="PF04542">
    <property type="entry name" value="Sigma70_r2"/>
    <property type="match status" value="1"/>
</dbReference>
<evidence type="ECO:0000259" key="6">
    <source>
        <dbReference type="Pfam" id="PF08281"/>
    </source>
</evidence>
<dbReference type="PANTHER" id="PTHR43133">
    <property type="entry name" value="RNA POLYMERASE ECF-TYPE SIGMA FACTO"/>
    <property type="match status" value="1"/>
</dbReference>
<gene>
    <name evidence="7" type="ORF">GCM10023231_42630</name>
</gene>
<evidence type="ECO:0000313" key="8">
    <source>
        <dbReference type="Proteomes" id="UP001501411"/>
    </source>
</evidence>
<evidence type="ECO:0000256" key="1">
    <source>
        <dbReference type="ARBA" id="ARBA00010641"/>
    </source>
</evidence>
<feature type="domain" description="RNA polymerase sigma-70 region 2" evidence="5">
    <location>
        <begin position="16"/>
        <end position="79"/>
    </location>
</feature>
<keyword evidence="4" id="KW-0804">Transcription</keyword>
<dbReference type="SUPFAM" id="SSF88659">
    <property type="entry name" value="Sigma3 and sigma4 domains of RNA polymerase sigma factors"/>
    <property type="match status" value="1"/>
</dbReference>
<keyword evidence="3" id="KW-0731">Sigma factor</keyword>
<evidence type="ECO:0000256" key="3">
    <source>
        <dbReference type="ARBA" id="ARBA00023082"/>
    </source>
</evidence>
<dbReference type="SUPFAM" id="SSF88946">
    <property type="entry name" value="Sigma2 domain of RNA polymerase sigma factors"/>
    <property type="match status" value="1"/>
</dbReference>
<evidence type="ECO:0000256" key="4">
    <source>
        <dbReference type="ARBA" id="ARBA00023163"/>
    </source>
</evidence>
<protein>
    <submittedName>
        <fullName evidence="7">RNA polymerase sigma-70 factor</fullName>
    </submittedName>
</protein>
<evidence type="ECO:0000313" key="7">
    <source>
        <dbReference type="EMBL" id="GAA4808818.1"/>
    </source>
</evidence>
<feature type="domain" description="RNA polymerase sigma factor 70 region 4 type 2" evidence="6">
    <location>
        <begin position="113"/>
        <end position="164"/>
    </location>
</feature>
<name>A0ABP9CG77_9SPHI</name>
<keyword evidence="2" id="KW-0805">Transcription regulation</keyword>
<dbReference type="InterPro" id="IPR039425">
    <property type="entry name" value="RNA_pol_sigma-70-like"/>
</dbReference>
<dbReference type="NCBIfam" id="TIGR02985">
    <property type="entry name" value="Sig70_bacteroi1"/>
    <property type="match status" value="1"/>
</dbReference>
<keyword evidence="8" id="KW-1185">Reference proteome</keyword>
<dbReference type="InterPro" id="IPR007627">
    <property type="entry name" value="RNA_pol_sigma70_r2"/>
</dbReference>
<dbReference type="InterPro" id="IPR014327">
    <property type="entry name" value="RNA_pol_sigma70_bacteroid"/>
</dbReference>
<dbReference type="InterPro" id="IPR013249">
    <property type="entry name" value="RNA_pol_sigma70_r4_t2"/>
</dbReference>